<protein>
    <submittedName>
        <fullName evidence="2">Uncharacterized protein</fullName>
    </submittedName>
</protein>
<comment type="caution">
    <text evidence="2">The sequence shown here is derived from an EMBL/GenBank/DDBJ whole genome shotgun (WGS) entry which is preliminary data.</text>
</comment>
<dbReference type="Proteomes" id="UP000799776">
    <property type="component" value="Unassembled WGS sequence"/>
</dbReference>
<accession>A0A9P4HZQ9</accession>
<feature type="compositionally biased region" description="Acidic residues" evidence="1">
    <location>
        <begin position="174"/>
        <end position="188"/>
    </location>
</feature>
<feature type="region of interest" description="Disordered" evidence="1">
    <location>
        <begin position="141"/>
        <end position="240"/>
    </location>
</feature>
<feature type="region of interest" description="Disordered" evidence="1">
    <location>
        <begin position="92"/>
        <end position="115"/>
    </location>
</feature>
<keyword evidence="3" id="KW-1185">Reference proteome</keyword>
<proteinExistence type="predicted"/>
<evidence type="ECO:0000313" key="2">
    <source>
        <dbReference type="EMBL" id="KAF2088521.1"/>
    </source>
</evidence>
<gene>
    <name evidence="2" type="ORF">K490DRAFT_39819</name>
</gene>
<feature type="compositionally biased region" description="Polar residues" evidence="1">
    <location>
        <begin position="197"/>
        <end position="213"/>
    </location>
</feature>
<sequence length="300" mass="32996">MSWMDSWSRPSKSQPTPAPFYLLPGGEATLYCKSCGRVISSLSYMSRLGSRKAQSSSSTATPAKYCSSRCRNKKPGKIDRQIEDAFVLLLNGDEQPPTTGTATNKGKAQKKPKGETRVLVPCNTVETLVFGDRHDPAKIYGRRKDRAKRGVPDEAEWKSVDMVDGPQAPSAETASEDSDVDGGIDVDGDVLARLSVRSGTRQRPDQNTSQVNGSVGGEKGWAERVEESEDMLKKRREGQKKANEREMVRCAARRGVAFGFVVEDGGGEKAEVRRKCEAVMQGKVVESSFAKGEWSIRWRE</sequence>
<dbReference type="AlphaFoldDB" id="A0A9P4HZQ9"/>
<dbReference type="EMBL" id="ML978716">
    <property type="protein sequence ID" value="KAF2088521.1"/>
    <property type="molecule type" value="Genomic_DNA"/>
</dbReference>
<organism evidence="2 3">
    <name type="scientific">Saccharata proteae CBS 121410</name>
    <dbReference type="NCBI Taxonomy" id="1314787"/>
    <lineage>
        <taxon>Eukaryota</taxon>
        <taxon>Fungi</taxon>
        <taxon>Dikarya</taxon>
        <taxon>Ascomycota</taxon>
        <taxon>Pezizomycotina</taxon>
        <taxon>Dothideomycetes</taxon>
        <taxon>Dothideomycetes incertae sedis</taxon>
        <taxon>Botryosphaeriales</taxon>
        <taxon>Saccharataceae</taxon>
        <taxon>Saccharata</taxon>
    </lineage>
</organism>
<feature type="compositionally biased region" description="Polar residues" evidence="1">
    <location>
        <begin position="96"/>
        <end position="106"/>
    </location>
</feature>
<name>A0A9P4HZQ9_9PEZI</name>
<reference evidence="2" key="1">
    <citation type="journal article" date="2020" name="Stud. Mycol.">
        <title>101 Dothideomycetes genomes: a test case for predicting lifestyles and emergence of pathogens.</title>
        <authorList>
            <person name="Haridas S."/>
            <person name="Albert R."/>
            <person name="Binder M."/>
            <person name="Bloem J."/>
            <person name="Labutti K."/>
            <person name="Salamov A."/>
            <person name="Andreopoulos B."/>
            <person name="Baker S."/>
            <person name="Barry K."/>
            <person name="Bills G."/>
            <person name="Bluhm B."/>
            <person name="Cannon C."/>
            <person name="Castanera R."/>
            <person name="Culley D."/>
            <person name="Daum C."/>
            <person name="Ezra D."/>
            <person name="Gonzalez J."/>
            <person name="Henrissat B."/>
            <person name="Kuo A."/>
            <person name="Liang C."/>
            <person name="Lipzen A."/>
            <person name="Lutzoni F."/>
            <person name="Magnuson J."/>
            <person name="Mondo S."/>
            <person name="Nolan M."/>
            <person name="Ohm R."/>
            <person name="Pangilinan J."/>
            <person name="Park H.-J."/>
            <person name="Ramirez L."/>
            <person name="Alfaro M."/>
            <person name="Sun H."/>
            <person name="Tritt A."/>
            <person name="Yoshinaga Y."/>
            <person name="Zwiers L.-H."/>
            <person name="Turgeon B."/>
            <person name="Goodwin S."/>
            <person name="Spatafora J."/>
            <person name="Crous P."/>
            <person name="Grigoriev I."/>
        </authorList>
    </citation>
    <scope>NUCLEOTIDE SEQUENCE</scope>
    <source>
        <strain evidence="2">CBS 121410</strain>
    </source>
</reference>
<feature type="compositionally biased region" description="Basic and acidic residues" evidence="1">
    <location>
        <begin position="148"/>
        <end position="161"/>
    </location>
</feature>
<evidence type="ECO:0000256" key="1">
    <source>
        <dbReference type="SAM" id="MobiDB-lite"/>
    </source>
</evidence>
<dbReference type="OrthoDB" id="537467at2759"/>
<evidence type="ECO:0000313" key="3">
    <source>
        <dbReference type="Proteomes" id="UP000799776"/>
    </source>
</evidence>